<feature type="domain" description="RING-type" evidence="2">
    <location>
        <begin position="186"/>
        <end position="226"/>
    </location>
</feature>
<dbReference type="Proteomes" id="UP000001542">
    <property type="component" value="Unassembled WGS sequence"/>
</dbReference>
<proteinExistence type="predicted"/>
<dbReference type="InParanoid" id="A2FRF3"/>
<keyword evidence="1" id="KW-0862">Zinc</keyword>
<gene>
    <name evidence="3" type="ORF">TVAG_247980</name>
</gene>
<dbReference type="Gene3D" id="3.30.40.10">
    <property type="entry name" value="Zinc/RING finger domain, C3HC4 (zinc finger)"/>
    <property type="match status" value="1"/>
</dbReference>
<dbReference type="Pfam" id="PF13920">
    <property type="entry name" value="zf-C3HC4_3"/>
    <property type="match status" value="1"/>
</dbReference>
<dbReference type="VEuPathDB" id="TrichDB:TVAGG3_0042380"/>
<evidence type="ECO:0000313" key="4">
    <source>
        <dbReference type="Proteomes" id="UP000001542"/>
    </source>
</evidence>
<evidence type="ECO:0000259" key="2">
    <source>
        <dbReference type="PROSITE" id="PS50089"/>
    </source>
</evidence>
<dbReference type="PROSITE" id="PS50089">
    <property type="entry name" value="ZF_RING_2"/>
    <property type="match status" value="1"/>
</dbReference>
<keyword evidence="4" id="KW-1185">Reference proteome</keyword>
<protein>
    <recommendedName>
        <fullName evidence="2">RING-type domain-containing protein</fullName>
    </recommendedName>
</protein>
<keyword evidence="1" id="KW-0479">Metal-binding</keyword>
<name>A2FRF3_TRIV3</name>
<dbReference type="GO" id="GO:0008270">
    <property type="term" value="F:zinc ion binding"/>
    <property type="evidence" value="ECO:0007669"/>
    <property type="project" value="UniProtKB-KW"/>
</dbReference>
<dbReference type="InterPro" id="IPR013083">
    <property type="entry name" value="Znf_RING/FYVE/PHD"/>
</dbReference>
<dbReference type="SUPFAM" id="SSF57850">
    <property type="entry name" value="RING/U-box"/>
    <property type="match status" value="1"/>
</dbReference>
<accession>A2FRF3</accession>
<keyword evidence="1" id="KW-0863">Zinc-finger</keyword>
<evidence type="ECO:0000256" key="1">
    <source>
        <dbReference type="PROSITE-ProRule" id="PRU00175"/>
    </source>
</evidence>
<dbReference type="EMBL" id="DS113963">
    <property type="protein sequence ID" value="EAX92517.1"/>
    <property type="molecule type" value="Genomic_DNA"/>
</dbReference>
<reference evidence="3" key="2">
    <citation type="journal article" date="2007" name="Science">
        <title>Draft genome sequence of the sexually transmitted pathogen Trichomonas vaginalis.</title>
        <authorList>
            <person name="Carlton J.M."/>
            <person name="Hirt R.P."/>
            <person name="Silva J.C."/>
            <person name="Delcher A.L."/>
            <person name="Schatz M."/>
            <person name="Zhao Q."/>
            <person name="Wortman J.R."/>
            <person name="Bidwell S.L."/>
            <person name="Alsmark U.C.M."/>
            <person name="Besteiro S."/>
            <person name="Sicheritz-Ponten T."/>
            <person name="Noel C.J."/>
            <person name="Dacks J.B."/>
            <person name="Foster P.G."/>
            <person name="Simillion C."/>
            <person name="Van de Peer Y."/>
            <person name="Miranda-Saavedra D."/>
            <person name="Barton G.J."/>
            <person name="Westrop G.D."/>
            <person name="Mueller S."/>
            <person name="Dessi D."/>
            <person name="Fiori P.L."/>
            <person name="Ren Q."/>
            <person name="Paulsen I."/>
            <person name="Zhang H."/>
            <person name="Bastida-Corcuera F.D."/>
            <person name="Simoes-Barbosa A."/>
            <person name="Brown M.T."/>
            <person name="Hayes R.D."/>
            <person name="Mukherjee M."/>
            <person name="Okumura C.Y."/>
            <person name="Schneider R."/>
            <person name="Smith A.J."/>
            <person name="Vanacova S."/>
            <person name="Villalvazo M."/>
            <person name="Haas B.J."/>
            <person name="Pertea M."/>
            <person name="Feldblyum T.V."/>
            <person name="Utterback T.R."/>
            <person name="Shu C.L."/>
            <person name="Osoegawa K."/>
            <person name="de Jong P.J."/>
            <person name="Hrdy I."/>
            <person name="Horvathova L."/>
            <person name="Zubacova Z."/>
            <person name="Dolezal P."/>
            <person name="Malik S.B."/>
            <person name="Logsdon J.M. Jr."/>
            <person name="Henze K."/>
            <person name="Gupta A."/>
            <person name="Wang C.C."/>
            <person name="Dunne R.L."/>
            <person name="Upcroft J.A."/>
            <person name="Upcroft P."/>
            <person name="White O."/>
            <person name="Salzberg S.L."/>
            <person name="Tang P."/>
            <person name="Chiu C.-H."/>
            <person name="Lee Y.-S."/>
            <person name="Embley T.M."/>
            <person name="Coombs G.H."/>
            <person name="Mottram J.C."/>
            <person name="Tachezy J."/>
            <person name="Fraser-Liggett C.M."/>
            <person name="Johnson P.J."/>
        </authorList>
    </citation>
    <scope>NUCLEOTIDE SEQUENCE [LARGE SCALE GENOMIC DNA]</scope>
    <source>
        <strain evidence="3">G3</strain>
    </source>
</reference>
<evidence type="ECO:0000313" key="3">
    <source>
        <dbReference type="EMBL" id="EAX92517.1"/>
    </source>
</evidence>
<dbReference type="RefSeq" id="XP_001305447.1">
    <property type="nucleotide sequence ID" value="XM_001305446.1"/>
</dbReference>
<dbReference type="KEGG" id="tva:4750229"/>
<reference evidence="3" key="1">
    <citation type="submission" date="2006-10" db="EMBL/GenBank/DDBJ databases">
        <authorList>
            <person name="Amadeo P."/>
            <person name="Zhao Q."/>
            <person name="Wortman J."/>
            <person name="Fraser-Liggett C."/>
            <person name="Carlton J."/>
        </authorList>
    </citation>
    <scope>NUCLEOTIDE SEQUENCE</scope>
    <source>
        <strain evidence="3">G3</strain>
    </source>
</reference>
<dbReference type="VEuPathDB" id="TrichDB:TVAG_247980"/>
<organism evidence="3 4">
    <name type="scientific">Trichomonas vaginalis (strain ATCC PRA-98 / G3)</name>
    <dbReference type="NCBI Taxonomy" id="412133"/>
    <lineage>
        <taxon>Eukaryota</taxon>
        <taxon>Metamonada</taxon>
        <taxon>Parabasalia</taxon>
        <taxon>Trichomonadida</taxon>
        <taxon>Trichomonadidae</taxon>
        <taxon>Trichomonas</taxon>
    </lineage>
</organism>
<dbReference type="AlphaFoldDB" id="A2FRF3"/>
<dbReference type="InterPro" id="IPR001841">
    <property type="entry name" value="Znf_RING"/>
</dbReference>
<dbReference type="OrthoDB" id="10587313at2759"/>
<sequence>MERCYKEIFRSIFTKNTSAKMIPDNESLYSFIECYQLQLSDCTQILNFLNQGLDIDNDLIIAITSKPTMKLIMTKFPNIYSFKKITTNYLTSKANTIISYCSVMSSILSKIGQSRQDLEQTANAIQDSIISYMKLSHTNTNITICKFQNYEIDPDLSIYLDKEKLLENNQNISKEIEQKKFSSHVCCLCNEYPAISYVTPCNHSFLCMNCLQEAFSSNNIWKCYICGKKIEEVK</sequence>